<evidence type="ECO:0000259" key="3">
    <source>
        <dbReference type="PROSITE" id="PS51549"/>
    </source>
</evidence>
<protein>
    <recommendedName>
        <fullName evidence="6">Knickkopf</fullName>
    </recommendedName>
</protein>
<reference evidence="4 5" key="1">
    <citation type="submission" date="2023-03" db="EMBL/GenBank/DDBJ databases">
        <title>High-quality genome of Scylla paramamosain provides insights in environmental adaptation.</title>
        <authorList>
            <person name="Zhang L."/>
        </authorList>
    </citation>
    <scope>NUCLEOTIDE SEQUENCE [LARGE SCALE GENOMIC DNA]</scope>
    <source>
        <strain evidence="4">LZ_2023a</strain>
        <tissue evidence="4">Muscle</tissue>
    </source>
</reference>
<keyword evidence="1" id="KW-0677">Repeat</keyword>
<dbReference type="AlphaFoldDB" id="A0AAW0T1V3"/>
<dbReference type="EMBL" id="JARAKH010000040">
    <property type="protein sequence ID" value="KAK8381314.1"/>
    <property type="molecule type" value="Genomic_DNA"/>
</dbReference>
<dbReference type="SMART" id="SM00686">
    <property type="entry name" value="DM13"/>
    <property type="match status" value="2"/>
</dbReference>
<keyword evidence="5" id="KW-1185">Reference proteome</keyword>
<dbReference type="Pfam" id="PF03351">
    <property type="entry name" value="DOMON"/>
    <property type="match status" value="1"/>
</dbReference>
<dbReference type="InterPro" id="IPR052126">
    <property type="entry name" value="Spindle_Org/Thrombomodulin"/>
</dbReference>
<dbReference type="PROSITE" id="PS50836">
    <property type="entry name" value="DOMON"/>
    <property type="match status" value="1"/>
</dbReference>
<dbReference type="Proteomes" id="UP001487740">
    <property type="component" value="Unassembled WGS sequence"/>
</dbReference>
<evidence type="ECO:0000259" key="2">
    <source>
        <dbReference type="PROSITE" id="PS50836"/>
    </source>
</evidence>
<dbReference type="Pfam" id="PF10517">
    <property type="entry name" value="DM13"/>
    <property type="match status" value="2"/>
</dbReference>
<proteinExistence type="predicted"/>
<dbReference type="InterPro" id="IPR045266">
    <property type="entry name" value="DOH_DOMON"/>
</dbReference>
<gene>
    <name evidence="4" type="ORF">O3P69_018418</name>
</gene>
<evidence type="ECO:0008006" key="6">
    <source>
        <dbReference type="Google" id="ProtNLM"/>
    </source>
</evidence>
<dbReference type="PANTHER" id="PTHR24036">
    <property type="entry name" value="SKELETOR-RELATED"/>
    <property type="match status" value="1"/>
</dbReference>
<organism evidence="4 5">
    <name type="scientific">Scylla paramamosain</name>
    <name type="common">Mud crab</name>
    <dbReference type="NCBI Taxonomy" id="85552"/>
    <lineage>
        <taxon>Eukaryota</taxon>
        <taxon>Metazoa</taxon>
        <taxon>Ecdysozoa</taxon>
        <taxon>Arthropoda</taxon>
        <taxon>Crustacea</taxon>
        <taxon>Multicrustacea</taxon>
        <taxon>Malacostraca</taxon>
        <taxon>Eumalacostraca</taxon>
        <taxon>Eucarida</taxon>
        <taxon>Decapoda</taxon>
        <taxon>Pleocyemata</taxon>
        <taxon>Brachyura</taxon>
        <taxon>Eubrachyura</taxon>
        <taxon>Portunoidea</taxon>
        <taxon>Portunidae</taxon>
        <taxon>Portuninae</taxon>
        <taxon>Scylla</taxon>
    </lineage>
</organism>
<dbReference type="InterPro" id="IPR005018">
    <property type="entry name" value="DOMON_domain"/>
</dbReference>
<dbReference type="PANTHER" id="PTHR24036:SF16">
    <property type="entry name" value="KNICKKOPF"/>
    <property type="match status" value="1"/>
</dbReference>
<evidence type="ECO:0000313" key="4">
    <source>
        <dbReference type="EMBL" id="KAK8381314.1"/>
    </source>
</evidence>
<feature type="domain" description="DM13" evidence="3">
    <location>
        <begin position="83"/>
        <end position="190"/>
    </location>
</feature>
<dbReference type="SMART" id="SM00664">
    <property type="entry name" value="DoH"/>
    <property type="match status" value="1"/>
</dbReference>
<dbReference type="PROSITE" id="PS51549">
    <property type="entry name" value="DM13"/>
    <property type="match status" value="2"/>
</dbReference>
<feature type="domain" description="DM13" evidence="3">
    <location>
        <begin position="197"/>
        <end position="306"/>
    </location>
</feature>
<evidence type="ECO:0000313" key="5">
    <source>
        <dbReference type="Proteomes" id="UP001487740"/>
    </source>
</evidence>
<dbReference type="CDD" id="cd09631">
    <property type="entry name" value="DOMON_DOH"/>
    <property type="match status" value="1"/>
</dbReference>
<feature type="domain" description="DOMON" evidence="2">
    <location>
        <begin position="333"/>
        <end position="466"/>
    </location>
</feature>
<name>A0AAW0T1V3_SCYPA</name>
<accession>A0AAW0T1V3</accession>
<sequence length="741" mass="82955">MSPETLPGPHPHFLSLPPVLTVPASVPLGIAEGKCCVPSSAHHSYKLCLVPYRSIKMELVRCVWLCVVALFLDVCYASDGYVGKKLGELNSYHHQVGGEVYAVNERTLLIKNFMYDGNGGDTFFWAGSRPRPGPQGFIVPNELGRTNVLDRYLNKDITLTLPDYKTITEIKWLAIYDLSRLEPFGDIYIPEGFEPPQEIVLNKLSSKTREVKSGGVIISESKTIIIEDLTYNGKGGEVYFWVGVGPQPHSKGTKIPDEHGYLTPLGKYDKKTITLELPGDLTVFTVDWLAIYDIANDRVLGSIIIPEELNVPPSLVKIIPHSNSMPNCEQLHKDLQVSWEVFGDQITMELAGQVGEDDYMAFGMSGSPSEPVMVGGDAVVVHMDGYLGSFKDYNLTSYMPCTHLLGQHKGVCYDDLVGGAQDYQEFSHKREDGINIFTFRRRLTTPDPGDIPYPDSGEAMIIWALGHLDINRNPTMHYAWSKFKQPIEFTRKATERKCFSFTRSEKSIPKRWKPVHLANPAAKEFTATLGPDGGPRGYEAITGQHSETGLSWYINGYLSPDIYIKRDATYRIMVQGGSNPYDPKSYHPLIITDEPRGAYSQLSDEEKKDIRVLAGIGYSVRGDSRATAAGRLCLWEHPKELDRRKDVEFRTYEHFRNALHHECGEGKAAVLEFKPNKSWPDTVYYNSWTGPNMGWRIHILDEINTEKILAAAASGGNSVHWSSLNTLLLWLTGVWLAMLAV</sequence>
<comment type="caution">
    <text evidence="4">The sequence shown here is derived from an EMBL/GenBank/DDBJ whole genome shotgun (WGS) entry which is preliminary data.</text>
</comment>
<dbReference type="InterPro" id="IPR019545">
    <property type="entry name" value="DM13_domain"/>
</dbReference>
<evidence type="ECO:0000256" key="1">
    <source>
        <dbReference type="ARBA" id="ARBA00022737"/>
    </source>
</evidence>